<gene>
    <name evidence="1" type="ORF">HXK21_07325</name>
</gene>
<comment type="caution">
    <text evidence="1">The sequence shown here is derived from an EMBL/GenBank/DDBJ whole genome shotgun (WGS) entry which is preliminary data.</text>
</comment>
<name>A0A929S035_9BACT</name>
<dbReference type="AlphaFoldDB" id="A0A929S035"/>
<accession>A0A929S035</accession>
<dbReference type="EMBL" id="JABZGR010000025">
    <property type="protein sequence ID" value="MBF0970834.1"/>
    <property type="molecule type" value="Genomic_DNA"/>
</dbReference>
<sequence length="238" mass="27244">MCRIKKTAAFEYIVTKLIGLDLKNENLAAMDPTRRKELNEKLSEYPMTRYMKLLYFLCLKDTQIKKDEQVLNNTFTSWDKLKTTATLLNVFDNFVAYQNGPVEIDIYENRRNEGMFSLFTFESNGQLKLRDDNLKSKANSVLTEIDKSTQNAVNKALEKLKNKSSKIIPSKSILEQSTTAVVELSHNLSPNVWNDCFYYNKQNGRISVLFQNAGGGAVLEAEVKAFQNSLKQIQKRAC</sequence>
<organism evidence="1 2">
    <name type="scientific">Alloprevotella tannerae</name>
    <dbReference type="NCBI Taxonomy" id="76122"/>
    <lineage>
        <taxon>Bacteria</taxon>
        <taxon>Pseudomonadati</taxon>
        <taxon>Bacteroidota</taxon>
        <taxon>Bacteroidia</taxon>
        <taxon>Bacteroidales</taxon>
        <taxon>Prevotellaceae</taxon>
        <taxon>Alloprevotella</taxon>
    </lineage>
</organism>
<evidence type="ECO:0000313" key="2">
    <source>
        <dbReference type="Proteomes" id="UP000704068"/>
    </source>
</evidence>
<dbReference type="RefSeq" id="WP_303764475.1">
    <property type="nucleotide sequence ID" value="NZ_JABZGR010000025.1"/>
</dbReference>
<reference evidence="1" key="1">
    <citation type="submission" date="2020-04" db="EMBL/GenBank/DDBJ databases">
        <title>Deep metagenomics examines the oral microbiome during advanced dental caries in children, revealing novel taxa and co-occurrences with host molecules.</title>
        <authorList>
            <person name="Baker J.L."/>
            <person name="Morton J.T."/>
            <person name="Dinis M."/>
            <person name="Alvarez R."/>
            <person name="Tran N.C."/>
            <person name="Knight R."/>
            <person name="Edlund A."/>
        </authorList>
    </citation>
    <scope>NUCLEOTIDE SEQUENCE</scope>
    <source>
        <strain evidence="1">JCVI_34_bin.1</strain>
    </source>
</reference>
<proteinExistence type="predicted"/>
<protein>
    <submittedName>
        <fullName evidence="1">Uncharacterized protein</fullName>
    </submittedName>
</protein>
<dbReference type="Proteomes" id="UP000704068">
    <property type="component" value="Unassembled WGS sequence"/>
</dbReference>
<evidence type="ECO:0000313" key="1">
    <source>
        <dbReference type="EMBL" id="MBF0970834.1"/>
    </source>
</evidence>